<keyword evidence="2" id="KW-0813">Transport</keyword>
<evidence type="ECO:0000256" key="9">
    <source>
        <dbReference type="SAM" id="Phobius"/>
    </source>
</evidence>
<name>A0A0G0D8W5_9BACT</name>
<dbReference type="NCBIfam" id="TIGR00220">
    <property type="entry name" value="mscL"/>
    <property type="match status" value="1"/>
</dbReference>
<dbReference type="InterPro" id="IPR036019">
    <property type="entry name" value="MscL_channel"/>
</dbReference>
<dbReference type="EMBL" id="LBRE01000039">
    <property type="protein sequence ID" value="KKP90739.1"/>
    <property type="molecule type" value="Genomic_DNA"/>
</dbReference>
<evidence type="ECO:0000313" key="10">
    <source>
        <dbReference type="EMBL" id="KKP90739.1"/>
    </source>
</evidence>
<dbReference type="InterPro" id="IPR037673">
    <property type="entry name" value="MSC/AndL"/>
</dbReference>
<evidence type="ECO:0000256" key="1">
    <source>
        <dbReference type="ARBA" id="ARBA00004141"/>
    </source>
</evidence>
<evidence type="ECO:0000256" key="8">
    <source>
        <dbReference type="ARBA" id="ARBA00023303"/>
    </source>
</evidence>
<comment type="subcellular location">
    <subcellularLocation>
        <location evidence="1">Membrane</location>
        <topology evidence="1">Multi-pass membrane protein</topology>
    </subcellularLocation>
</comment>
<organism evidence="10 11">
    <name type="scientific">candidate division WS6 bacterium GW2011_GWC1_36_11</name>
    <dbReference type="NCBI Taxonomy" id="1619090"/>
    <lineage>
        <taxon>Bacteria</taxon>
        <taxon>Candidatus Dojkabacteria</taxon>
    </lineage>
</organism>
<sequence>MEKKIKSEKIINEGKKLTSEFKAFAFSGATVGAAVGIMMGAALNSVVSSLVKDILTPPIAYLTSGIDFSNLYWVLDSRKFESLAEAQASNAAIIYYGNFITTFISFIITATVLFFIVQKILKMVKKDAKKEEEKK</sequence>
<dbReference type="AlphaFoldDB" id="A0A0G0D8W5"/>
<dbReference type="SUPFAM" id="SSF81330">
    <property type="entry name" value="Gated mechanosensitive channel"/>
    <property type="match status" value="1"/>
</dbReference>
<keyword evidence="7 9" id="KW-0472">Membrane</keyword>
<proteinExistence type="predicted"/>
<evidence type="ECO:0000256" key="5">
    <source>
        <dbReference type="ARBA" id="ARBA00022989"/>
    </source>
</evidence>
<dbReference type="InterPro" id="IPR001185">
    <property type="entry name" value="MS_channel"/>
</dbReference>
<dbReference type="PANTHER" id="PTHR30266:SF2">
    <property type="entry name" value="LARGE-CONDUCTANCE MECHANOSENSITIVE CHANNEL"/>
    <property type="match status" value="1"/>
</dbReference>
<dbReference type="GO" id="GO:0016020">
    <property type="term" value="C:membrane"/>
    <property type="evidence" value="ECO:0007669"/>
    <property type="project" value="UniProtKB-SubCell"/>
</dbReference>
<dbReference type="PATRIC" id="fig|1619090.3.peg.665"/>
<keyword evidence="5 9" id="KW-1133">Transmembrane helix</keyword>
<comment type="caution">
    <text evidence="10">The sequence shown here is derived from an EMBL/GenBank/DDBJ whole genome shotgun (WGS) entry which is preliminary data.</text>
</comment>
<dbReference type="GO" id="GO:0008381">
    <property type="term" value="F:mechanosensitive monoatomic ion channel activity"/>
    <property type="evidence" value="ECO:0007669"/>
    <property type="project" value="InterPro"/>
</dbReference>
<gene>
    <name evidence="10" type="ORF">UR96_C0039G0001</name>
</gene>
<evidence type="ECO:0000256" key="3">
    <source>
        <dbReference type="ARBA" id="ARBA00022475"/>
    </source>
</evidence>
<evidence type="ECO:0000256" key="7">
    <source>
        <dbReference type="ARBA" id="ARBA00023136"/>
    </source>
</evidence>
<evidence type="ECO:0000256" key="6">
    <source>
        <dbReference type="ARBA" id="ARBA00023065"/>
    </source>
</evidence>
<keyword evidence="6" id="KW-0406">Ion transport</keyword>
<protein>
    <submittedName>
        <fullName evidence="10">Large-conductance mechanosensitive channel</fullName>
    </submittedName>
</protein>
<dbReference type="Gene3D" id="1.10.1200.120">
    <property type="entry name" value="Large-conductance mechanosensitive channel, MscL, domain 1"/>
    <property type="match status" value="1"/>
</dbReference>
<evidence type="ECO:0000313" key="11">
    <source>
        <dbReference type="Proteomes" id="UP000034140"/>
    </source>
</evidence>
<reference evidence="10 11" key="1">
    <citation type="journal article" date="2015" name="Nature">
        <title>rRNA introns, odd ribosomes, and small enigmatic genomes across a large radiation of phyla.</title>
        <authorList>
            <person name="Brown C.T."/>
            <person name="Hug L.A."/>
            <person name="Thomas B.C."/>
            <person name="Sharon I."/>
            <person name="Castelle C.J."/>
            <person name="Singh A."/>
            <person name="Wilkins M.J."/>
            <person name="Williams K.H."/>
            <person name="Banfield J.F."/>
        </authorList>
    </citation>
    <scope>NUCLEOTIDE SEQUENCE [LARGE SCALE GENOMIC DNA]</scope>
</reference>
<evidence type="ECO:0000256" key="2">
    <source>
        <dbReference type="ARBA" id="ARBA00022448"/>
    </source>
</evidence>
<dbReference type="PANTHER" id="PTHR30266">
    <property type="entry name" value="MECHANOSENSITIVE CHANNEL MSCL"/>
    <property type="match status" value="1"/>
</dbReference>
<keyword evidence="3" id="KW-1003">Cell membrane</keyword>
<dbReference type="Pfam" id="PF01741">
    <property type="entry name" value="MscL"/>
    <property type="match status" value="1"/>
</dbReference>
<evidence type="ECO:0000256" key="4">
    <source>
        <dbReference type="ARBA" id="ARBA00022692"/>
    </source>
</evidence>
<keyword evidence="8" id="KW-0407">Ion channel</keyword>
<feature type="transmembrane region" description="Helical" evidence="9">
    <location>
        <begin position="93"/>
        <end position="117"/>
    </location>
</feature>
<feature type="transmembrane region" description="Helical" evidence="9">
    <location>
        <begin position="21"/>
        <end position="43"/>
    </location>
</feature>
<dbReference type="Proteomes" id="UP000034140">
    <property type="component" value="Unassembled WGS sequence"/>
</dbReference>
<keyword evidence="4 9" id="KW-0812">Transmembrane</keyword>
<feature type="non-terminal residue" evidence="10">
    <location>
        <position position="1"/>
    </location>
</feature>
<accession>A0A0G0D8W5</accession>